<organism evidence="2 3">
    <name type="scientific">Penicillium angulare</name>
    <dbReference type="NCBI Taxonomy" id="116970"/>
    <lineage>
        <taxon>Eukaryota</taxon>
        <taxon>Fungi</taxon>
        <taxon>Dikarya</taxon>
        <taxon>Ascomycota</taxon>
        <taxon>Pezizomycotina</taxon>
        <taxon>Eurotiomycetes</taxon>
        <taxon>Eurotiomycetidae</taxon>
        <taxon>Eurotiales</taxon>
        <taxon>Aspergillaceae</taxon>
        <taxon>Penicillium</taxon>
    </lineage>
</organism>
<feature type="region of interest" description="Disordered" evidence="1">
    <location>
        <begin position="328"/>
        <end position="348"/>
    </location>
</feature>
<reference evidence="2" key="2">
    <citation type="journal article" date="2023" name="IMA Fungus">
        <title>Comparative genomic study of the Penicillium genus elucidates a diverse pangenome and 15 lateral gene transfer events.</title>
        <authorList>
            <person name="Petersen C."/>
            <person name="Sorensen T."/>
            <person name="Nielsen M.R."/>
            <person name="Sondergaard T.E."/>
            <person name="Sorensen J.L."/>
            <person name="Fitzpatrick D.A."/>
            <person name="Frisvad J.C."/>
            <person name="Nielsen K.L."/>
        </authorList>
    </citation>
    <scope>NUCLEOTIDE SEQUENCE</scope>
    <source>
        <strain evidence="2">IBT 30069</strain>
    </source>
</reference>
<dbReference type="EMBL" id="JAPQKH010000003">
    <property type="protein sequence ID" value="KAJ5107962.1"/>
    <property type="molecule type" value="Genomic_DNA"/>
</dbReference>
<evidence type="ECO:0000256" key="1">
    <source>
        <dbReference type="SAM" id="MobiDB-lite"/>
    </source>
</evidence>
<dbReference type="OrthoDB" id="5378679at2759"/>
<feature type="region of interest" description="Disordered" evidence="1">
    <location>
        <begin position="127"/>
        <end position="147"/>
    </location>
</feature>
<sequence length="348" mass="38582">MSPRQIFLMGAPLPDSLDWDHDELLNAPIPPFDNAGTGVSHELCLNQPPVKWRVLRGSIPHDVIDPHDFYWGPQDPSFLTSHQLINADSVSSDEDDSVLSQFYDHSFTVHETSEISASELRGDDLTQTNTPVLDNIEDTDTPTKDLSQPTHFRVHGPLKNLGNIPTARHLQSIIPQTMTVNLVVGIIAIHPPRRVVTRQWKKELDIVEMVVGDETRAGFGVNFWLPASTDQAPSAIRAPNTDPLVRSLASLRPQDIVLLRTVGLSSFRSQVYGQSLRGGMTQVDLLHRLTDAGRPYKVISSSGDDDLPQKIHKVREWLFRFVGTDGAGGNLPGMPETQRGQQLPPDTQ</sequence>
<comment type="caution">
    <text evidence="2">The sequence shown here is derived from an EMBL/GenBank/DDBJ whole genome shotgun (WGS) entry which is preliminary data.</text>
</comment>
<accession>A0A9W9FYM5</accession>
<evidence type="ECO:0000313" key="2">
    <source>
        <dbReference type="EMBL" id="KAJ5107962.1"/>
    </source>
</evidence>
<dbReference type="AlphaFoldDB" id="A0A9W9FYM5"/>
<dbReference type="Proteomes" id="UP001149165">
    <property type="component" value="Unassembled WGS sequence"/>
</dbReference>
<gene>
    <name evidence="2" type="ORF">N7456_004637</name>
</gene>
<proteinExistence type="predicted"/>
<protein>
    <submittedName>
        <fullName evidence="2">Uncharacterized protein</fullName>
    </submittedName>
</protein>
<reference evidence="2" key="1">
    <citation type="submission" date="2022-11" db="EMBL/GenBank/DDBJ databases">
        <authorList>
            <person name="Petersen C."/>
        </authorList>
    </citation>
    <scope>NUCLEOTIDE SEQUENCE</scope>
    <source>
        <strain evidence="2">IBT 30069</strain>
    </source>
</reference>
<feature type="compositionally biased region" description="Polar residues" evidence="1">
    <location>
        <begin position="338"/>
        <end position="348"/>
    </location>
</feature>
<name>A0A9W9FYM5_9EURO</name>
<keyword evidence="3" id="KW-1185">Reference proteome</keyword>
<evidence type="ECO:0000313" key="3">
    <source>
        <dbReference type="Proteomes" id="UP001149165"/>
    </source>
</evidence>